<accession>A0A2S7IHU5</accession>
<keyword evidence="2" id="KW-1185">Reference proteome</keyword>
<dbReference type="Proteomes" id="UP000239590">
    <property type="component" value="Unassembled WGS sequence"/>
</dbReference>
<name>A0A2S7IHU5_9BACT</name>
<dbReference type="SUPFAM" id="SSF50475">
    <property type="entry name" value="FMN-binding split barrel"/>
    <property type="match status" value="1"/>
</dbReference>
<dbReference type="EMBL" id="PTRA01000004">
    <property type="protein sequence ID" value="PQA55526.1"/>
    <property type="molecule type" value="Genomic_DNA"/>
</dbReference>
<comment type="caution">
    <text evidence="1">The sequence shown here is derived from an EMBL/GenBank/DDBJ whole genome shotgun (WGS) entry which is preliminary data.</text>
</comment>
<proteinExistence type="predicted"/>
<dbReference type="Pfam" id="PF12900">
    <property type="entry name" value="Pyridox_ox_2"/>
    <property type="match status" value="1"/>
</dbReference>
<gene>
    <name evidence="1" type="ORF">C5O19_19085</name>
</gene>
<evidence type="ECO:0000313" key="2">
    <source>
        <dbReference type="Proteomes" id="UP000239590"/>
    </source>
</evidence>
<dbReference type="PANTHER" id="PTHR34071">
    <property type="entry name" value="5-NITROIMIDAZOLE ANTIBIOTICS RESISTANCE PROTEIN, NIMA-FAMILY-RELATED PROTEIN-RELATED"/>
    <property type="match status" value="1"/>
</dbReference>
<organism evidence="1 2">
    <name type="scientific">Siphonobacter curvatus</name>
    <dbReference type="NCBI Taxonomy" id="2094562"/>
    <lineage>
        <taxon>Bacteria</taxon>
        <taxon>Pseudomonadati</taxon>
        <taxon>Bacteroidota</taxon>
        <taxon>Cytophagia</taxon>
        <taxon>Cytophagales</taxon>
        <taxon>Cytophagaceae</taxon>
        <taxon>Siphonobacter</taxon>
    </lineage>
</organism>
<reference evidence="2" key="1">
    <citation type="submission" date="2018-02" db="EMBL/GenBank/DDBJ databases">
        <title>Genome sequencing of Solimonas sp. HR-BB.</title>
        <authorList>
            <person name="Lee Y."/>
            <person name="Jeon C.O."/>
        </authorList>
    </citation>
    <scope>NUCLEOTIDE SEQUENCE [LARGE SCALE GENOMIC DNA]</scope>
    <source>
        <strain evidence="2">HR-U</strain>
    </source>
</reference>
<dbReference type="InterPro" id="IPR024747">
    <property type="entry name" value="Pyridox_Oxase-rel"/>
</dbReference>
<evidence type="ECO:0000313" key="1">
    <source>
        <dbReference type="EMBL" id="PQA55526.1"/>
    </source>
</evidence>
<dbReference type="AlphaFoldDB" id="A0A2S7IHU5"/>
<protein>
    <submittedName>
        <fullName evidence="1">Pyridoxamine 5'-phosphate oxidase</fullName>
    </submittedName>
</protein>
<dbReference type="OrthoDB" id="116031at2"/>
<dbReference type="RefSeq" id="WP_104714992.1">
    <property type="nucleotide sequence ID" value="NZ_PTRA01000004.1"/>
</dbReference>
<dbReference type="InterPro" id="IPR012349">
    <property type="entry name" value="Split_barrel_FMN-bd"/>
</dbReference>
<sequence>MNSPKLIPSRDAKKAHFDAETIYPILDEALYCTISYCVDKQPYSIPTAFVRYEDKIYIHGSVGSHFIRTIEKGLPVCVSVTLMDGLVIAKSAFSHTVNYRSVILFAEAEKIEEIDLKKAALEWLTEKIVPNSWDYLRPMTDSELRKTTALAFKIDQASAKIRTGMPNDEPEDKELPIWSGVIPIQQQRLAPVADESSQVIPLPEHLML</sequence>
<dbReference type="PANTHER" id="PTHR34071:SF2">
    <property type="entry name" value="FLAVIN-NUCLEOTIDE-BINDING PROTEIN"/>
    <property type="match status" value="1"/>
</dbReference>
<dbReference type="Gene3D" id="2.30.110.10">
    <property type="entry name" value="Electron Transport, Fmn-binding Protein, Chain A"/>
    <property type="match status" value="1"/>
</dbReference>